<reference evidence="2" key="1">
    <citation type="submission" date="2021-02" db="EMBL/GenBank/DDBJ databases">
        <title>Thiocyanate and organic carbon inputs drive convergent selection for specific autotrophic Afipia and Thiobacillus strains within complex microbiomes.</title>
        <authorList>
            <person name="Huddy R.J."/>
            <person name="Sachdeva R."/>
            <person name="Kadzinga F."/>
            <person name="Kantor R.S."/>
            <person name="Harrison S.T.L."/>
            <person name="Banfield J.F."/>
        </authorList>
    </citation>
    <scope>NUCLEOTIDE SEQUENCE</scope>
    <source>
        <strain evidence="2">SCN18_10_11_15_R4_P_38_20</strain>
    </source>
</reference>
<dbReference type="Gene3D" id="1.20.5.5270">
    <property type="match status" value="1"/>
</dbReference>
<evidence type="ECO:0000313" key="3">
    <source>
        <dbReference type="Proteomes" id="UP000664414"/>
    </source>
</evidence>
<dbReference type="AlphaFoldDB" id="A0A8J7Q244"/>
<comment type="caution">
    <text evidence="2">The sequence shown here is derived from an EMBL/GenBank/DDBJ whole genome shotgun (WGS) entry which is preliminary data.</text>
</comment>
<gene>
    <name evidence="2" type="ORF">J0H12_07445</name>
</gene>
<organism evidence="2 3">
    <name type="scientific">Candidatus Paracaedimonas acanthamoebae</name>
    <dbReference type="NCBI Taxonomy" id="244581"/>
    <lineage>
        <taxon>Bacteria</taxon>
        <taxon>Pseudomonadati</taxon>
        <taxon>Pseudomonadota</taxon>
        <taxon>Alphaproteobacteria</taxon>
        <taxon>Holosporales</taxon>
        <taxon>Caedimonadaceae</taxon>
        <taxon>Candidatus Paracaedimonas</taxon>
    </lineage>
</organism>
<dbReference type="SUPFAM" id="SSF53474">
    <property type="entry name" value="alpha/beta-Hydrolases"/>
    <property type="match status" value="1"/>
</dbReference>
<evidence type="ECO:0000256" key="1">
    <source>
        <dbReference type="SAM" id="SignalP"/>
    </source>
</evidence>
<dbReference type="Gene3D" id="3.40.50.1820">
    <property type="entry name" value="alpha/beta hydrolase"/>
    <property type="match status" value="1"/>
</dbReference>
<dbReference type="InterPro" id="IPR004142">
    <property type="entry name" value="NDRG"/>
</dbReference>
<keyword evidence="1" id="KW-0732">Signal</keyword>
<accession>A0A8J7Q244</accession>
<name>A0A8J7Q244_9PROT</name>
<protein>
    <recommendedName>
        <fullName evidence="4">Serine aminopeptidase S33 domain-containing protein</fullName>
    </recommendedName>
</protein>
<sequence>MFKSLILIIFCFITHAQANEFNFNNYLDDKLKKISIPDKMEVKTSPMVERNGVTYYLVVVGQKERTSFFVGVKENQVVFETQPLPGGLNCHALGDNYWLYYASSGENLYHIAVIDFSTLENIVISKKEPLLEGNMIYNKNDNILYFLSEKDGDKANLYYFDFKDKKIKKGNYDKPYPISIILNDPNNDCSYLRYNDGFNNKIITYKGYFEKIIEEKAEGYINTNQHNFKIKIGSNIEVPVRHSVSKTPSNLLFVVFSQIDLLFLPTYNPFTDQISFIGDKLGYETLTVFQPGYRDLGRKYRTLPFGDVNRYQNYLSNILEKIHQKFPTKKIIAVGDDYTANALLHVALKHPSLMDGLVLHNGIYEWKSYLSYLNDKMFVYKNKLVKLLGDNPELSDGFNTRISILKHIKNLPSKLPIFIYYDSHPQLPWSQQSLLLNEEMSKEKKKAFIKENKEHVNSLSPQEADQKSVQLLYNLIQEYLQAFNFTQDLSKENKQQQINEPLNLPSNQSSSKETHTINEISGMSPISGMNSIIGSDLQEIRKDINNKKFTPEAQKKALKEFERLKMMQPFAPEAAEIRKYLDWLLSFPWVAEKNQK</sequence>
<dbReference type="Proteomes" id="UP000664414">
    <property type="component" value="Unassembled WGS sequence"/>
</dbReference>
<dbReference type="InterPro" id="IPR029058">
    <property type="entry name" value="AB_hydrolase_fold"/>
</dbReference>
<proteinExistence type="predicted"/>
<dbReference type="EMBL" id="JAFKGL010000039">
    <property type="protein sequence ID" value="MBN9413733.1"/>
    <property type="molecule type" value="Genomic_DNA"/>
</dbReference>
<feature type="chain" id="PRO_5035268828" description="Serine aminopeptidase S33 domain-containing protein" evidence="1">
    <location>
        <begin position="19"/>
        <end position="596"/>
    </location>
</feature>
<evidence type="ECO:0000313" key="2">
    <source>
        <dbReference type="EMBL" id="MBN9413733.1"/>
    </source>
</evidence>
<feature type="signal peptide" evidence="1">
    <location>
        <begin position="1"/>
        <end position="18"/>
    </location>
</feature>
<feature type="non-terminal residue" evidence="2">
    <location>
        <position position="596"/>
    </location>
</feature>
<evidence type="ECO:0008006" key="4">
    <source>
        <dbReference type="Google" id="ProtNLM"/>
    </source>
</evidence>
<dbReference type="Pfam" id="PF03096">
    <property type="entry name" value="Ndr"/>
    <property type="match status" value="1"/>
</dbReference>
<dbReference type="SUPFAM" id="SSF82171">
    <property type="entry name" value="DPP6 N-terminal domain-like"/>
    <property type="match status" value="1"/>
</dbReference>